<dbReference type="SUPFAM" id="SSF55729">
    <property type="entry name" value="Acyl-CoA N-acyltransferases (Nat)"/>
    <property type="match status" value="1"/>
</dbReference>
<dbReference type="EMBL" id="AOHZ01000014">
    <property type="protein sequence ID" value="ELY61215.1"/>
    <property type="molecule type" value="Genomic_DNA"/>
</dbReference>
<protein>
    <recommendedName>
        <fullName evidence="1">N-acetyltransferase domain-containing protein</fullName>
    </recommendedName>
</protein>
<evidence type="ECO:0000313" key="2">
    <source>
        <dbReference type="EMBL" id="ELY61215.1"/>
    </source>
</evidence>
<evidence type="ECO:0000313" key="3">
    <source>
        <dbReference type="Proteomes" id="UP000011602"/>
    </source>
</evidence>
<dbReference type="AlphaFoldDB" id="L9XHM2"/>
<dbReference type="Gene3D" id="3.40.630.30">
    <property type="match status" value="1"/>
</dbReference>
<comment type="caution">
    <text evidence="2">The sequence shown here is derived from an EMBL/GenBank/DDBJ whole genome shotgun (WGS) entry which is preliminary data.</text>
</comment>
<keyword evidence="3" id="KW-1185">Reference proteome</keyword>
<dbReference type="Proteomes" id="UP000011602">
    <property type="component" value="Unassembled WGS sequence"/>
</dbReference>
<dbReference type="eggNOG" id="arCOG08925">
    <property type="taxonomic scope" value="Archaea"/>
</dbReference>
<sequence>MFSWTRRPSYQKRYESGGDEYTVRQYRDSDRDDLIALYQDVLDPDLSSAWLAWKYETNPYVEDVPIYVAEYEGTVVGASGFWILSLYTGETDRRVVQPCDAAVRPAHQKRGLFTQILELALERLDDEGIDLVFDFPNELTQTTWENYGWRQVQHQELYYRVQRPAALIDAERAGPAEPLLDRGTERLARGYLAAVARRRSSTFDRSAIDVERTGAIPAATLATLYRRAVPDAFHLLRDETFYEWRFGNPYWEYETFVGRYDGSPIVAVVTGTRRMNGATVTRLTDVVPLVSNRARAAAFGPVLESILEVNDDAALVVAPSDSVPQSVLSAYGFRSNDAPPLSLVETPTVHGVCVLDEETGPEHWLVDGNCLSDPDDWCLTFAEHDTG</sequence>
<dbReference type="OrthoDB" id="299799at2157"/>
<proteinExistence type="predicted"/>
<dbReference type="PROSITE" id="PS51186">
    <property type="entry name" value="GNAT"/>
    <property type="match status" value="1"/>
</dbReference>
<dbReference type="GO" id="GO:0016747">
    <property type="term" value="F:acyltransferase activity, transferring groups other than amino-acyl groups"/>
    <property type="evidence" value="ECO:0007669"/>
    <property type="project" value="InterPro"/>
</dbReference>
<dbReference type="InterPro" id="IPR000182">
    <property type="entry name" value="GNAT_dom"/>
</dbReference>
<name>L9XHM2_9EURY</name>
<dbReference type="InterPro" id="IPR016181">
    <property type="entry name" value="Acyl_CoA_acyltransferase"/>
</dbReference>
<dbReference type="CDD" id="cd04301">
    <property type="entry name" value="NAT_SF"/>
    <property type="match status" value="1"/>
</dbReference>
<dbReference type="Pfam" id="PF13527">
    <property type="entry name" value="Acetyltransf_9"/>
    <property type="match status" value="1"/>
</dbReference>
<organism evidence="2 3">
    <name type="scientific">Natronolimnohabitans innermongolicus JCM 12255</name>
    <dbReference type="NCBI Taxonomy" id="1227499"/>
    <lineage>
        <taxon>Archaea</taxon>
        <taxon>Methanobacteriati</taxon>
        <taxon>Methanobacteriota</taxon>
        <taxon>Stenosarchaea group</taxon>
        <taxon>Halobacteria</taxon>
        <taxon>Halobacteriales</taxon>
        <taxon>Natrialbaceae</taxon>
        <taxon>Natronolimnohabitans</taxon>
    </lineage>
</organism>
<dbReference type="RefSeq" id="WP_007257878.1">
    <property type="nucleotide sequence ID" value="NZ_AOHZ01000014.1"/>
</dbReference>
<reference evidence="2 3" key="1">
    <citation type="journal article" date="2014" name="PLoS Genet.">
        <title>Phylogenetically driven sequencing of extremely halophilic archaea reveals strategies for static and dynamic osmo-response.</title>
        <authorList>
            <person name="Becker E.A."/>
            <person name="Seitzer P.M."/>
            <person name="Tritt A."/>
            <person name="Larsen D."/>
            <person name="Krusor M."/>
            <person name="Yao A.I."/>
            <person name="Wu D."/>
            <person name="Madern D."/>
            <person name="Eisen J.A."/>
            <person name="Darling A.E."/>
            <person name="Facciotti M.T."/>
        </authorList>
    </citation>
    <scope>NUCLEOTIDE SEQUENCE [LARGE SCALE GENOMIC DNA]</scope>
    <source>
        <strain evidence="2 3">JCM 12255</strain>
    </source>
</reference>
<dbReference type="STRING" id="1227499.C493_02838"/>
<accession>L9XHM2</accession>
<gene>
    <name evidence="2" type="ORF">C493_02838</name>
</gene>
<feature type="domain" description="N-acetyltransferase" evidence="1">
    <location>
        <begin position="21"/>
        <end position="174"/>
    </location>
</feature>
<evidence type="ECO:0000259" key="1">
    <source>
        <dbReference type="PROSITE" id="PS51186"/>
    </source>
</evidence>